<dbReference type="GO" id="GO:0004553">
    <property type="term" value="F:hydrolase activity, hydrolyzing O-glycosyl compounds"/>
    <property type="evidence" value="ECO:0007669"/>
    <property type="project" value="InterPro"/>
</dbReference>
<dbReference type="SUPFAM" id="SSF49899">
    <property type="entry name" value="Concanavalin A-like lectins/glucanases"/>
    <property type="match status" value="1"/>
</dbReference>
<evidence type="ECO:0000256" key="3">
    <source>
        <dbReference type="ARBA" id="ARBA00023295"/>
    </source>
</evidence>
<dbReference type="InterPro" id="IPR051795">
    <property type="entry name" value="Glycosyl_Hydrlase_43"/>
</dbReference>
<dbReference type="Gene3D" id="2.60.120.200">
    <property type="match status" value="1"/>
</dbReference>
<dbReference type="Proteomes" id="UP000298021">
    <property type="component" value="Unassembled WGS sequence"/>
</dbReference>
<name>A0A4Z0JRA6_9LACO</name>
<evidence type="ECO:0000256" key="4">
    <source>
        <dbReference type="PIRSR" id="PIRSR606710-1"/>
    </source>
</evidence>
<evidence type="ECO:0000256" key="6">
    <source>
        <dbReference type="RuleBase" id="RU361187"/>
    </source>
</evidence>
<feature type="active site" description="Proton donor" evidence="4">
    <location>
        <position position="180"/>
    </location>
</feature>
<dbReference type="InterPro" id="IPR013320">
    <property type="entry name" value="ConA-like_dom_sf"/>
</dbReference>
<protein>
    <submittedName>
        <fullName evidence="8">Glycoside hydrolase family 43 protein</fullName>
    </submittedName>
</protein>
<evidence type="ECO:0000259" key="7">
    <source>
        <dbReference type="Pfam" id="PF17851"/>
    </source>
</evidence>
<dbReference type="InterPro" id="IPR041542">
    <property type="entry name" value="GH43_C2"/>
</dbReference>
<gene>
    <name evidence="8" type="ORF">EGT49_02390</name>
</gene>
<comment type="similarity">
    <text evidence="1 6">Belongs to the glycosyl hydrolase 43 family.</text>
</comment>
<dbReference type="CDD" id="cd18617">
    <property type="entry name" value="GH43_XynB-like"/>
    <property type="match status" value="1"/>
</dbReference>
<feature type="active site" description="Proton acceptor" evidence="4">
    <location>
        <position position="17"/>
    </location>
</feature>
<feature type="domain" description="Beta-xylosidase C-terminal Concanavalin A-like" evidence="7">
    <location>
        <begin position="322"/>
        <end position="439"/>
    </location>
</feature>
<keyword evidence="9" id="KW-1185">Reference proteome</keyword>
<dbReference type="PANTHER" id="PTHR42812:SF12">
    <property type="entry name" value="BETA-XYLOSIDASE-RELATED"/>
    <property type="match status" value="1"/>
</dbReference>
<sequence length="518" mass="58262">MVLKNYTNPILRGMRPDPSIVRVENYYYIVNSTFEYYPGITLARSSDLMNWETLPSIATGHSQADLTKAKSNEGIFAVCIRYHEGKFYVITTNFAEFKTFIITGKLDNDKIIWDKKRINIDVNGIDPDIFFEDGHTFVQYTGYLESGQKALQQVEIDLTSGKVLNGPKILTYGTGGRDVEGPHIIKNKGYYYLLAAEGGTGLGHMITIFRSKDIWGPFESCPNNPIFTNRDRADEPLQNIGHGDLFQDIHGNWWLTCLGTRPANINFKTFTNTGRETMLYPVDWDGDWPVINGGLPSQKVDLTKYPEHAKTLSEQNLSSFEDSFTDGRLSPEWISLRNSLKDRLSVKTNNLTLIGSNLTLSDLSTPSFLGIRQTEQNETFEVELNPEQCSLKDGQLGIAVTIDSGHFASLTVKKNDHDTFDLIKTVHVLDLVVEDKIAEINTLPSKFSLINHPATKEFVAEVNDQKLSFKVAAMHFSNEAISALNTGDMQGLYVVGQDTKMSVNNVKRFKIDQEQQLN</sequence>
<proteinExistence type="inferred from homology"/>
<dbReference type="InterPro" id="IPR006710">
    <property type="entry name" value="Glyco_hydro_43"/>
</dbReference>
<evidence type="ECO:0000256" key="1">
    <source>
        <dbReference type="ARBA" id="ARBA00009865"/>
    </source>
</evidence>
<reference evidence="8 9" key="1">
    <citation type="submission" date="2018-10" db="EMBL/GenBank/DDBJ databases">
        <title>Lactobacillus sp. R7 and Lactobacillus sp. R19 isolated from fermented mustard green product of Taiwan.</title>
        <authorList>
            <person name="Lin S.-T."/>
        </authorList>
    </citation>
    <scope>NUCLEOTIDE SEQUENCE [LARGE SCALE GENOMIC DNA]</scope>
    <source>
        <strain evidence="8 9">BCRC 81127</strain>
    </source>
</reference>
<keyword evidence="2 6" id="KW-0378">Hydrolase</keyword>
<evidence type="ECO:0000256" key="2">
    <source>
        <dbReference type="ARBA" id="ARBA00022801"/>
    </source>
</evidence>
<evidence type="ECO:0000313" key="9">
    <source>
        <dbReference type="Proteomes" id="UP000298021"/>
    </source>
</evidence>
<organism evidence="8 9">
    <name type="scientific">Companilactobacillus suantsaicola</name>
    <dbReference type="NCBI Taxonomy" id="2487723"/>
    <lineage>
        <taxon>Bacteria</taxon>
        <taxon>Bacillati</taxon>
        <taxon>Bacillota</taxon>
        <taxon>Bacilli</taxon>
        <taxon>Lactobacillales</taxon>
        <taxon>Lactobacillaceae</taxon>
        <taxon>Companilactobacillus</taxon>
    </lineage>
</organism>
<evidence type="ECO:0000313" key="8">
    <source>
        <dbReference type="EMBL" id="TGD24619.1"/>
    </source>
</evidence>
<dbReference type="Pfam" id="PF17851">
    <property type="entry name" value="GH43_C2"/>
    <property type="match status" value="1"/>
</dbReference>
<accession>A0A4Z0JRA6</accession>
<dbReference type="AlphaFoldDB" id="A0A4Z0JRA6"/>
<dbReference type="Gene3D" id="2.115.10.20">
    <property type="entry name" value="Glycosyl hydrolase domain, family 43"/>
    <property type="match status" value="1"/>
</dbReference>
<dbReference type="Pfam" id="PF04616">
    <property type="entry name" value="Glyco_hydro_43"/>
    <property type="match status" value="1"/>
</dbReference>
<dbReference type="InterPro" id="IPR023296">
    <property type="entry name" value="Glyco_hydro_beta-prop_sf"/>
</dbReference>
<dbReference type="GO" id="GO:0005975">
    <property type="term" value="P:carbohydrate metabolic process"/>
    <property type="evidence" value="ECO:0007669"/>
    <property type="project" value="InterPro"/>
</dbReference>
<dbReference type="SUPFAM" id="SSF75005">
    <property type="entry name" value="Arabinanase/levansucrase/invertase"/>
    <property type="match status" value="1"/>
</dbReference>
<comment type="caution">
    <text evidence="8">The sequence shown here is derived from an EMBL/GenBank/DDBJ whole genome shotgun (WGS) entry which is preliminary data.</text>
</comment>
<dbReference type="EMBL" id="RKLY01000004">
    <property type="protein sequence ID" value="TGD24619.1"/>
    <property type="molecule type" value="Genomic_DNA"/>
</dbReference>
<feature type="site" description="Important for catalytic activity, responsible for pKa modulation of the active site Glu and correct orientation of both the proton donor and substrate" evidence="5">
    <location>
        <position position="126"/>
    </location>
</feature>
<dbReference type="OrthoDB" id="9801455at2"/>
<dbReference type="PANTHER" id="PTHR42812">
    <property type="entry name" value="BETA-XYLOSIDASE"/>
    <property type="match status" value="1"/>
</dbReference>
<keyword evidence="3 6" id="KW-0326">Glycosidase</keyword>
<evidence type="ECO:0000256" key="5">
    <source>
        <dbReference type="PIRSR" id="PIRSR606710-2"/>
    </source>
</evidence>